<dbReference type="Proteomes" id="UP000184171">
    <property type="component" value="Unassembled WGS sequence"/>
</dbReference>
<reference evidence="3 4" key="1">
    <citation type="submission" date="2016-11" db="EMBL/GenBank/DDBJ databases">
        <authorList>
            <person name="Jaros S."/>
            <person name="Januszkiewicz K."/>
            <person name="Wedrychowicz H."/>
        </authorList>
    </citation>
    <scope>NUCLEOTIDE SEQUENCE [LARGE SCALE GENOMIC DNA]</scope>
    <source>
        <strain evidence="3 4">DSM 5091</strain>
    </source>
</reference>
<sequence length="85" mass="9390">MAEELSAGCERPTGGPVSEPETVENTEQTAIPKEERKMIMVGQKAPDFTAPGYLNGQFADFKLSDYYGNGKWALLCFYPGDFTFV</sequence>
<dbReference type="InterPro" id="IPR036249">
    <property type="entry name" value="Thioredoxin-like_sf"/>
</dbReference>
<dbReference type="GO" id="GO:0016491">
    <property type="term" value="F:oxidoreductase activity"/>
    <property type="evidence" value="ECO:0007669"/>
    <property type="project" value="InterPro"/>
</dbReference>
<evidence type="ECO:0000313" key="4">
    <source>
        <dbReference type="Proteomes" id="UP000184171"/>
    </source>
</evidence>
<dbReference type="Pfam" id="PF00578">
    <property type="entry name" value="AhpC-TSA"/>
    <property type="match status" value="1"/>
</dbReference>
<dbReference type="EMBL" id="FQZT01000020">
    <property type="protein sequence ID" value="SHJ85350.1"/>
    <property type="molecule type" value="Genomic_DNA"/>
</dbReference>
<dbReference type="STRING" id="1122189.SAMN02745165_03349"/>
<organism evidence="3 4">
    <name type="scientific">Malonomonas rubra DSM 5091</name>
    <dbReference type="NCBI Taxonomy" id="1122189"/>
    <lineage>
        <taxon>Bacteria</taxon>
        <taxon>Pseudomonadati</taxon>
        <taxon>Thermodesulfobacteriota</taxon>
        <taxon>Desulfuromonadia</taxon>
        <taxon>Desulfuromonadales</taxon>
        <taxon>Geopsychrobacteraceae</taxon>
        <taxon>Malonomonas</taxon>
    </lineage>
</organism>
<evidence type="ECO:0000259" key="2">
    <source>
        <dbReference type="Pfam" id="PF00578"/>
    </source>
</evidence>
<evidence type="ECO:0000313" key="3">
    <source>
        <dbReference type="EMBL" id="SHJ85350.1"/>
    </source>
</evidence>
<dbReference type="Gene3D" id="3.40.30.10">
    <property type="entry name" value="Glutaredoxin"/>
    <property type="match status" value="1"/>
</dbReference>
<accession>A0A1M6MPQ3</accession>
<protein>
    <submittedName>
        <fullName evidence="3">AhpC/TSA family protein</fullName>
    </submittedName>
</protein>
<dbReference type="GO" id="GO:0016209">
    <property type="term" value="F:antioxidant activity"/>
    <property type="evidence" value="ECO:0007669"/>
    <property type="project" value="InterPro"/>
</dbReference>
<evidence type="ECO:0000256" key="1">
    <source>
        <dbReference type="SAM" id="MobiDB-lite"/>
    </source>
</evidence>
<proteinExistence type="predicted"/>
<dbReference type="SUPFAM" id="SSF52833">
    <property type="entry name" value="Thioredoxin-like"/>
    <property type="match status" value="1"/>
</dbReference>
<dbReference type="AlphaFoldDB" id="A0A1M6MPQ3"/>
<feature type="domain" description="Alkyl hydroperoxide reductase subunit C/ Thiol specific antioxidant" evidence="2">
    <location>
        <begin position="41"/>
        <end position="85"/>
    </location>
</feature>
<gene>
    <name evidence="3" type="ORF">SAMN02745165_03349</name>
</gene>
<dbReference type="InterPro" id="IPR000866">
    <property type="entry name" value="AhpC/TSA"/>
</dbReference>
<keyword evidence="4" id="KW-1185">Reference proteome</keyword>
<name>A0A1M6MPQ3_MALRU</name>
<feature type="region of interest" description="Disordered" evidence="1">
    <location>
        <begin position="1"/>
        <end position="31"/>
    </location>
</feature>